<accession>A0A0K2V2Q1</accession>
<dbReference type="AlphaFoldDB" id="A0A0K2V2Q1"/>
<sequence length="32" mass="3747">MGFTKIFRILSKITSFCMYLNTKYTYSKGCIS</sequence>
<evidence type="ECO:0000313" key="1">
    <source>
        <dbReference type="EMBL" id="CDW44392.1"/>
    </source>
</evidence>
<reference evidence="1" key="1">
    <citation type="submission" date="2014-05" db="EMBL/GenBank/DDBJ databases">
        <authorList>
            <person name="Chronopoulou M."/>
        </authorList>
    </citation>
    <scope>NUCLEOTIDE SEQUENCE</scope>
    <source>
        <tissue evidence="1">Whole organism</tissue>
    </source>
</reference>
<dbReference type="EMBL" id="HACA01027031">
    <property type="protein sequence ID" value="CDW44392.1"/>
    <property type="molecule type" value="Transcribed_RNA"/>
</dbReference>
<name>A0A0K2V2Q1_LEPSM</name>
<organism evidence="1">
    <name type="scientific">Lepeophtheirus salmonis</name>
    <name type="common">Salmon louse</name>
    <name type="synonym">Caligus salmonis</name>
    <dbReference type="NCBI Taxonomy" id="72036"/>
    <lineage>
        <taxon>Eukaryota</taxon>
        <taxon>Metazoa</taxon>
        <taxon>Ecdysozoa</taxon>
        <taxon>Arthropoda</taxon>
        <taxon>Crustacea</taxon>
        <taxon>Multicrustacea</taxon>
        <taxon>Hexanauplia</taxon>
        <taxon>Copepoda</taxon>
        <taxon>Siphonostomatoida</taxon>
        <taxon>Caligidae</taxon>
        <taxon>Lepeophtheirus</taxon>
    </lineage>
</organism>
<protein>
    <submittedName>
        <fullName evidence="1">Uncharacterized protein</fullName>
    </submittedName>
</protein>
<proteinExistence type="predicted"/>